<dbReference type="GO" id="GO:0000070">
    <property type="term" value="P:mitotic sister chromatid segregation"/>
    <property type="evidence" value="ECO:0007669"/>
    <property type="project" value="TreeGrafter"/>
</dbReference>
<dbReference type="GO" id="GO:0005634">
    <property type="term" value="C:nucleus"/>
    <property type="evidence" value="ECO:0007669"/>
    <property type="project" value="UniProtKB-SubCell"/>
</dbReference>
<dbReference type="GO" id="GO:0000775">
    <property type="term" value="C:chromosome, centromeric region"/>
    <property type="evidence" value="ECO:0007669"/>
    <property type="project" value="UniProtKB-SubCell"/>
</dbReference>
<comment type="caution">
    <text evidence="9">The sequence shown here is derived from an EMBL/GenBank/DDBJ whole genome shotgun (WGS) entry which is preliminary data.</text>
</comment>
<keyword evidence="5 8" id="KW-0175">Coiled coil</keyword>
<evidence type="ECO:0000256" key="6">
    <source>
        <dbReference type="ARBA" id="ARBA00023242"/>
    </source>
</evidence>
<evidence type="ECO:0000256" key="8">
    <source>
        <dbReference type="SAM" id="Coils"/>
    </source>
</evidence>
<dbReference type="EMBL" id="JAAAJB010000031">
    <property type="protein sequence ID" value="KAG0269222.1"/>
    <property type="molecule type" value="Genomic_DNA"/>
</dbReference>
<evidence type="ECO:0008006" key="11">
    <source>
        <dbReference type="Google" id="ProtNLM"/>
    </source>
</evidence>
<comment type="subcellular location">
    <subcellularLocation>
        <location evidence="2">Chromosome</location>
        <location evidence="2">Centromere</location>
    </subcellularLocation>
    <subcellularLocation>
        <location evidence="1">Nucleus</location>
    </subcellularLocation>
</comment>
<dbReference type="PANTHER" id="PTHR14401:SF6">
    <property type="entry name" value="CENTROMERE PROTEIN K"/>
    <property type="match status" value="1"/>
</dbReference>
<keyword evidence="6" id="KW-0539">Nucleus</keyword>
<feature type="coiled-coil region" evidence="8">
    <location>
        <begin position="65"/>
        <end position="193"/>
    </location>
</feature>
<dbReference type="PANTHER" id="PTHR14401">
    <property type="entry name" value="CENTROMERE PROTEIN K"/>
    <property type="match status" value="1"/>
</dbReference>
<organism evidence="9 10">
    <name type="scientific">Actinomortierella ambigua</name>
    <dbReference type="NCBI Taxonomy" id="1343610"/>
    <lineage>
        <taxon>Eukaryota</taxon>
        <taxon>Fungi</taxon>
        <taxon>Fungi incertae sedis</taxon>
        <taxon>Mucoromycota</taxon>
        <taxon>Mortierellomycotina</taxon>
        <taxon>Mortierellomycetes</taxon>
        <taxon>Mortierellales</taxon>
        <taxon>Mortierellaceae</taxon>
        <taxon>Actinomortierella</taxon>
    </lineage>
</organism>
<evidence type="ECO:0000256" key="1">
    <source>
        <dbReference type="ARBA" id="ARBA00004123"/>
    </source>
</evidence>
<keyword evidence="10" id="KW-1185">Reference proteome</keyword>
<evidence type="ECO:0000256" key="3">
    <source>
        <dbReference type="ARBA" id="ARBA00005795"/>
    </source>
</evidence>
<evidence type="ECO:0000256" key="4">
    <source>
        <dbReference type="ARBA" id="ARBA00022454"/>
    </source>
</evidence>
<accession>A0A9P6QI43</accession>
<protein>
    <recommendedName>
        <fullName evidence="11">Centromere protein K</fullName>
    </recommendedName>
</protein>
<dbReference type="InterPro" id="IPR020993">
    <property type="entry name" value="Centromere_CenpK"/>
</dbReference>
<reference evidence="9" key="1">
    <citation type="journal article" date="2020" name="Fungal Divers.">
        <title>Resolving the Mortierellaceae phylogeny through synthesis of multi-gene phylogenetics and phylogenomics.</title>
        <authorList>
            <person name="Vandepol N."/>
            <person name="Liber J."/>
            <person name="Desiro A."/>
            <person name="Na H."/>
            <person name="Kennedy M."/>
            <person name="Barry K."/>
            <person name="Grigoriev I.V."/>
            <person name="Miller A.N."/>
            <person name="O'Donnell K."/>
            <person name="Stajich J.E."/>
            <person name="Bonito G."/>
        </authorList>
    </citation>
    <scope>NUCLEOTIDE SEQUENCE</scope>
    <source>
        <strain evidence="9">BC1065</strain>
    </source>
</reference>
<dbReference type="Pfam" id="PF11802">
    <property type="entry name" value="CENP-K"/>
    <property type="match status" value="1"/>
</dbReference>
<dbReference type="GO" id="GO:0051382">
    <property type="term" value="P:kinetochore assembly"/>
    <property type="evidence" value="ECO:0007669"/>
    <property type="project" value="InterPro"/>
</dbReference>
<name>A0A9P6QI43_9FUNG</name>
<evidence type="ECO:0000313" key="10">
    <source>
        <dbReference type="Proteomes" id="UP000807716"/>
    </source>
</evidence>
<dbReference type="OrthoDB" id="9445768at2759"/>
<comment type="similarity">
    <text evidence="3">Belongs to the CENP-K/MCM22 family.</text>
</comment>
<keyword evidence="7" id="KW-0137">Centromere</keyword>
<gene>
    <name evidence="9" type="ORF">DFQ27_004462</name>
</gene>
<proteinExistence type="inferred from homology"/>
<sequence>MENKPPAQERDAALDAKHTVVLQSTIATLHQRCQDKLAHLHQLREQAAKKRHVRTKPYTAEEQPLAILRAEQARLQAEIARLQKDKETEQEVLPELMRLRVREMIKDTIDQYREAIPQLQTELEETQQELAAEQQTLQESAEIKRSLEERLADLDRYIESGASQESSQGRQRLTEARRRVQYLMQELTKFIEEHYPPSSSNPRERTLKMILEDLMNLSVQNTVDPYLLLQPGEYYPPDVERLIVAGIAVRHPRDAHKLRLVDFYS</sequence>
<evidence type="ECO:0000256" key="7">
    <source>
        <dbReference type="ARBA" id="ARBA00023328"/>
    </source>
</evidence>
<dbReference type="Proteomes" id="UP000807716">
    <property type="component" value="Unassembled WGS sequence"/>
</dbReference>
<evidence type="ECO:0000313" key="9">
    <source>
        <dbReference type="EMBL" id="KAG0269222.1"/>
    </source>
</evidence>
<dbReference type="AlphaFoldDB" id="A0A9P6QI43"/>
<evidence type="ECO:0000256" key="5">
    <source>
        <dbReference type="ARBA" id="ARBA00023054"/>
    </source>
</evidence>
<keyword evidence="4" id="KW-0158">Chromosome</keyword>
<evidence type="ECO:0000256" key="2">
    <source>
        <dbReference type="ARBA" id="ARBA00004584"/>
    </source>
</evidence>